<accession>A0ACC2HR67</accession>
<gene>
    <name evidence="1" type="ORF">OPT61_g10106</name>
</gene>
<proteinExistence type="predicted"/>
<reference evidence="1" key="1">
    <citation type="submission" date="2022-11" db="EMBL/GenBank/DDBJ databases">
        <title>Genome Sequence of Boeremia exigua.</title>
        <authorList>
            <person name="Buettner E."/>
        </authorList>
    </citation>
    <scope>NUCLEOTIDE SEQUENCE</scope>
    <source>
        <strain evidence="1">CU02</strain>
    </source>
</reference>
<organism evidence="1 2">
    <name type="scientific">Boeremia exigua</name>
    <dbReference type="NCBI Taxonomy" id="749465"/>
    <lineage>
        <taxon>Eukaryota</taxon>
        <taxon>Fungi</taxon>
        <taxon>Dikarya</taxon>
        <taxon>Ascomycota</taxon>
        <taxon>Pezizomycotina</taxon>
        <taxon>Dothideomycetes</taxon>
        <taxon>Pleosporomycetidae</taxon>
        <taxon>Pleosporales</taxon>
        <taxon>Pleosporineae</taxon>
        <taxon>Didymellaceae</taxon>
        <taxon>Boeremia</taxon>
    </lineage>
</organism>
<name>A0ACC2HR67_9PLEO</name>
<sequence>MVRYCLVFSPHRIVGRKPEIPTFNTASPSTPPLPHTPAPLRTQTMPTNTPTAAPKPSPTHPLEAPQMTLEEVVHYLADRNKPPLPMCYEDYPEWKRWALGGGLEEFAKSHNVHVSFILYEMPKELYEAQAGSDAIMAIIEGWDEESSGSEEEPLCLPKVEVKASEASEVVGPGLQADCGAAFRGDARGLSSPCRDTEAET</sequence>
<evidence type="ECO:0000313" key="2">
    <source>
        <dbReference type="Proteomes" id="UP001153331"/>
    </source>
</evidence>
<protein>
    <submittedName>
        <fullName evidence="1">Uncharacterized protein</fullName>
    </submittedName>
</protein>
<dbReference type="Proteomes" id="UP001153331">
    <property type="component" value="Unassembled WGS sequence"/>
</dbReference>
<evidence type="ECO:0000313" key="1">
    <source>
        <dbReference type="EMBL" id="KAJ8105552.1"/>
    </source>
</evidence>
<dbReference type="EMBL" id="JAPHNI010001458">
    <property type="protein sequence ID" value="KAJ8105552.1"/>
    <property type="molecule type" value="Genomic_DNA"/>
</dbReference>
<keyword evidence="2" id="KW-1185">Reference proteome</keyword>
<comment type="caution">
    <text evidence="1">The sequence shown here is derived from an EMBL/GenBank/DDBJ whole genome shotgun (WGS) entry which is preliminary data.</text>
</comment>